<accession>A0A6N6RGL0</accession>
<keyword evidence="2" id="KW-1185">Reference proteome</keyword>
<comment type="caution">
    <text evidence="1">The sequence shown here is derived from an EMBL/GenBank/DDBJ whole genome shotgun (WGS) entry which is preliminary data.</text>
</comment>
<dbReference type="AlphaFoldDB" id="A0A6N6RGL0"/>
<protein>
    <submittedName>
        <fullName evidence="1">Uncharacterized protein</fullName>
    </submittedName>
</protein>
<evidence type="ECO:0000313" key="2">
    <source>
        <dbReference type="Proteomes" id="UP000468650"/>
    </source>
</evidence>
<dbReference type="Proteomes" id="UP000468650">
    <property type="component" value="Unassembled WGS sequence"/>
</dbReference>
<sequence length="160" mass="18372">MVKWILLFGLVFSASCNQCDDCNGRCTEYTYRTDYVNRLNVDVQILVYSDQNVSCHSSMKLEALDSTTCHQPQSCIPHGPLSQPVPEISTDSLIILIDSTYKYTAIGMYHLSDDSAGVAHAQRPYYPFFRSNWTFKDHDYIHIYRFIIDEGIFAYCDTIP</sequence>
<dbReference type="PROSITE" id="PS51257">
    <property type="entry name" value="PROKAR_LIPOPROTEIN"/>
    <property type="match status" value="1"/>
</dbReference>
<reference evidence="1 2" key="1">
    <citation type="submission" date="2019-09" db="EMBL/GenBank/DDBJ databases">
        <title>Genomes of family Cryomorphaceae.</title>
        <authorList>
            <person name="Bowman J.P."/>
        </authorList>
    </citation>
    <scope>NUCLEOTIDE SEQUENCE [LARGE SCALE GENOMIC DNA]</scope>
    <source>
        <strain evidence="1 2">LMG 25704</strain>
    </source>
</reference>
<gene>
    <name evidence="1" type="ORF">F8C67_08355</name>
</gene>
<proteinExistence type="predicted"/>
<name>A0A6N6RGL0_9FLAO</name>
<evidence type="ECO:0000313" key="1">
    <source>
        <dbReference type="EMBL" id="KAB2809883.1"/>
    </source>
</evidence>
<dbReference type="RefSeq" id="WP_151667383.1">
    <property type="nucleotide sequence ID" value="NZ_WBVO01000006.1"/>
</dbReference>
<organism evidence="1 2">
    <name type="scientific">Phaeocystidibacter luteus</name>
    <dbReference type="NCBI Taxonomy" id="911197"/>
    <lineage>
        <taxon>Bacteria</taxon>
        <taxon>Pseudomonadati</taxon>
        <taxon>Bacteroidota</taxon>
        <taxon>Flavobacteriia</taxon>
        <taxon>Flavobacteriales</taxon>
        <taxon>Phaeocystidibacteraceae</taxon>
        <taxon>Phaeocystidibacter</taxon>
    </lineage>
</organism>
<dbReference type="EMBL" id="WBVO01000006">
    <property type="protein sequence ID" value="KAB2809883.1"/>
    <property type="molecule type" value="Genomic_DNA"/>
</dbReference>